<reference evidence="1 2" key="1">
    <citation type="submission" date="2020-06" db="EMBL/GenBank/DDBJ databases">
        <title>Sulfitobacter algicola sp. nov., isolated from green algae.</title>
        <authorList>
            <person name="Wang C."/>
        </authorList>
    </citation>
    <scope>NUCLEOTIDE SEQUENCE [LARGE SCALE GENOMIC DNA]</scope>
    <source>
        <strain evidence="1 2">1151</strain>
    </source>
</reference>
<protein>
    <submittedName>
        <fullName evidence="1">DUF3576 domain-containing protein</fullName>
    </submittedName>
</protein>
<dbReference type="EMBL" id="JABUFE010000001">
    <property type="protein sequence ID" value="NSX53799.1"/>
    <property type="molecule type" value="Genomic_DNA"/>
</dbReference>
<gene>
    <name evidence="1" type="ORF">HRQ87_03200</name>
</gene>
<dbReference type="PROSITE" id="PS51257">
    <property type="entry name" value="PROKAR_LIPOPROTEIN"/>
    <property type="match status" value="1"/>
</dbReference>
<keyword evidence="2" id="KW-1185">Reference proteome</keyword>
<dbReference type="Proteomes" id="UP000777935">
    <property type="component" value="Unassembled WGS sequence"/>
</dbReference>
<dbReference type="Pfam" id="PF12100">
    <property type="entry name" value="DUF3576"/>
    <property type="match status" value="1"/>
</dbReference>
<proteinExistence type="predicted"/>
<accession>A0ABX2ITV8</accession>
<evidence type="ECO:0000313" key="2">
    <source>
        <dbReference type="Proteomes" id="UP000777935"/>
    </source>
</evidence>
<evidence type="ECO:0000313" key="1">
    <source>
        <dbReference type="EMBL" id="NSX53799.1"/>
    </source>
</evidence>
<dbReference type="InterPro" id="IPR021959">
    <property type="entry name" value="DUF3576"/>
</dbReference>
<comment type="caution">
    <text evidence="1">The sequence shown here is derived from an EMBL/GenBank/DDBJ whole genome shotgun (WGS) entry which is preliminary data.</text>
</comment>
<sequence>MRTANLTKVFLILGLGVLLAGCGDTFRNITEPNDVEVPDDDPRVRQSTVWDLFDNNQDPNTAVAVNKYLWDASLDVLNFMPVQTADPFSGVIVMGYGTPPGGSRAYRATVFVRDPALDARSLSISLQTRSGPASIETVRAIEDAIMTRARQLRLEDSRL</sequence>
<name>A0ABX2ITV8_9RHOB</name>
<organism evidence="1 2">
    <name type="scientific">Parasulfitobacter algicola</name>
    <dbReference type="NCBI Taxonomy" id="2614809"/>
    <lineage>
        <taxon>Bacteria</taxon>
        <taxon>Pseudomonadati</taxon>
        <taxon>Pseudomonadota</taxon>
        <taxon>Alphaproteobacteria</taxon>
        <taxon>Rhodobacterales</taxon>
        <taxon>Roseobacteraceae</taxon>
        <taxon>Parasulfitobacter</taxon>
    </lineage>
</organism>